<dbReference type="VEuPathDB" id="CryptoDB:Cvel_22838"/>
<evidence type="ECO:0000256" key="1">
    <source>
        <dbReference type="ARBA" id="ARBA00006817"/>
    </source>
</evidence>
<dbReference type="PANTHER" id="PTHR13009:SF22">
    <property type="entry name" value="LD43819P"/>
    <property type="match status" value="1"/>
</dbReference>
<dbReference type="GO" id="GO:0006457">
    <property type="term" value="P:protein folding"/>
    <property type="evidence" value="ECO:0007669"/>
    <property type="project" value="TreeGrafter"/>
</dbReference>
<gene>
    <name evidence="4" type="ORF">Cvel_22838</name>
</gene>
<dbReference type="SMART" id="SM01000">
    <property type="entry name" value="Aha1_N"/>
    <property type="match status" value="2"/>
</dbReference>
<dbReference type="InterPro" id="IPR015310">
    <property type="entry name" value="AHSA1-like_N"/>
</dbReference>
<reference evidence="4" key="1">
    <citation type="submission" date="2014-11" db="EMBL/GenBank/DDBJ databases">
        <authorList>
            <person name="Otto D Thomas"/>
            <person name="Naeem Raeece"/>
        </authorList>
    </citation>
    <scope>NUCLEOTIDE SEQUENCE</scope>
</reference>
<dbReference type="PhylomeDB" id="A0A0G4GQ64"/>
<dbReference type="PANTHER" id="PTHR13009">
    <property type="entry name" value="HEAT SHOCK PROTEIN 90 HSP90 CO-CHAPERONE AHA-1"/>
    <property type="match status" value="1"/>
</dbReference>
<evidence type="ECO:0000256" key="2">
    <source>
        <dbReference type="SAM" id="MobiDB-lite"/>
    </source>
</evidence>
<organism evidence="4">
    <name type="scientific">Chromera velia CCMP2878</name>
    <dbReference type="NCBI Taxonomy" id="1169474"/>
    <lineage>
        <taxon>Eukaryota</taxon>
        <taxon>Sar</taxon>
        <taxon>Alveolata</taxon>
        <taxon>Colpodellida</taxon>
        <taxon>Chromeraceae</taxon>
        <taxon>Chromera</taxon>
    </lineage>
</organism>
<dbReference type="AlphaFoldDB" id="A0A0G4GQ64"/>
<evidence type="ECO:0000259" key="3">
    <source>
        <dbReference type="SMART" id="SM01000"/>
    </source>
</evidence>
<dbReference type="GO" id="GO:0005829">
    <property type="term" value="C:cytosol"/>
    <property type="evidence" value="ECO:0007669"/>
    <property type="project" value="TreeGrafter"/>
</dbReference>
<dbReference type="InterPro" id="IPR036338">
    <property type="entry name" value="Aha1"/>
</dbReference>
<dbReference type="SUPFAM" id="SSF103111">
    <property type="entry name" value="Activator of Hsp90 ATPase, Aha1"/>
    <property type="match status" value="2"/>
</dbReference>
<dbReference type="GO" id="GO:0001671">
    <property type="term" value="F:ATPase activator activity"/>
    <property type="evidence" value="ECO:0007669"/>
    <property type="project" value="InterPro"/>
</dbReference>
<dbReference type="Pfam" id="PF09229">
    <property type="entry name" value="Aha1_N"/>
    <property type="match status" value="2"/>
</dbReference>
<feature type="region of interest" description="Disordered" evidence="2">
    <location>
        <begin position="157"/>
        <end position="209"/>
    </location>
</feature>
<feature type="domain" description="Activator of Hsp90 ATPase AHSA1-like N-terminal" evidence="3">
    <location>
        <begin position="236"/>
        <end position="383"/>
    </location>
</feature>
<dbReference type="EMBL" id="CDMZ01001422">
    <property type="protein sequence ID" value="CEM32353.1"/>
    <property type="molecule type" value="Genomic_DNA"/>
</dbReference>
<proteinExistence type="inferred from homology"/>
<feature type="compositionally biased region" description="Basic and acidic residues" evidence="2">
    <location>
        <begin position="159"/>
        <end position="209"/>
    </location>
</feature>
<dbReference type="GO" id="GO:0051087">
    <property type="term" value="F:protein-folding chaperone binding"/>
    <property type="evidence" value="ECO:0007669"/>
    <property type="project" value="InterPro"/>
</dbReference>
<accession>A0A0G4GQ64</accession>
<comment type="similarity">
    <text evidence="1">Belongs to the AHA1 family.</text>
</comment>
<protein>
    <recommendedName>
        <fullName evidence="3">Activator of Hsp90 ATPase AHSA1-like N-terminal domain-containing protein</fullName>
    </recommendedName>
</protein>
<name>A0A0G4GQ64_9ALVE</name>
<feature type="domain" description="Activator of Hsp90 ATPase AHSA1-like N-terminal" evidence="3">
    <location>
        <begin position="21"/>
        <end position="155"/>
    </location>
</feature>
<sequence>MATDASAAGSVWNKNSWHWEEKNYTKLAISLLNSLLADFTITASDEEPSLKFSFKDVEAKGEASVSVRKGKRIVAFEFAVGMQWEAQSESSNETATGRLNIGDFAVDSVADQDYEVSLTLLSGGALGERAKEFLRKEGVKAMKKHLACFTEKLSSQESDQERLAADKKRREEEAERMRRAEEEKGEEKKKFLEEQKRKEQQKREADAEMMKRQMETAGQVAGQGSVWNANSYHWEEKPQSTWARERLLQIIENAKLSLQPPSSPSSADSSFELSLLGPVKVEGEASTSIRKGRKICVFDMKVSCGWAMFERDGTGMVVNECKGSLEVENFTSEDEEDEWAVKAIPDPQFASHKHAEPLIAILKKAGVSAIRGKLKSFVEELKQRG</sequence>
<dbReference type="Gene3D" id="3.15.10.20">
    <property type="entry name" value="Activator of Hsp90 ATPase Aha1, N-terminal domain"/>
    <property type="match status" value="2"/>
</dbReference>
<evidence type="ECO:0000313" key="4">
    <source>
        <dbReference type="EMBL" id="CEM32353.1"/>
    </source>
</evidence>